<reference evidence="2 3" key="1">
    <citation type="submission" date="2020-10" db="EMBL/GenBank/DDBJ databases">
        <title>Genomic characterization of underground lake bacteria from Wind Cave National Park: Insight into the archetypical LuxI/LuxR and identification of LuxR solos.</title>
        <authorList>
            <person name="Wengert P.C."/>
            <person name="Savka M.A."/>
        </authorList>
    </citation>
    <scope>NUCLEOTIDE SEQUENCE [LARGE SCALE GENOMIC DNA]</scope>
    <source>
        <strain evidence="2 3">SD316</strain>
    </source>
</reference>
<organism evidence="2 3">
    <name type="scientific">Brucella pituitosa</name>
    <dbReference type="NCBI Taxonomy" id="571256"/>
    <lineage>
        <taxon>Bacteria</taxon>
        <taxon>Pseudomonadati</taxon>
        <taxon>Pseudomonadota</taxon>
        <taxon>Alphaproteobacteria</taxon>
        <taxon>Hyphomicrobiales</taxon>
        <taxon>Brucellaceae</taxon>
        <taxon>Brucella/Ochrobactrum group</taxon>
        <taxon>Brucella</taxon>
    </lineage>
</organism>
<keyword evidence="1" id="KW-1133">Transmembrane helix</keyword>
<comment type="caution">
    <text evidence="2">The sequence shown here is derived from an EMBL/GenBank/DDBJ whole genome shotgun (WGS) entry which is preliminary data.</text>
</comment>
<evidence type="ECO:0000313" key="2">
    <source>
        <dbReference type="EMBL" id="MBO1041466.1"/>
    </source>
</evidence>
<sequence>MYYLRRAYQILQARGAKTLILYGLGFTAARLGLSGLFSGINGRSGQGGTVNPFGVVLARNLPDTVNPPIHIPFEQSRREICFDKAAVIAHIFYPELTEEIVEYLENMPVPFGLFITTDTEEKKQQINQSVAKSGLHIREFEVRVTPNRGRDIAPKYIGFRDVYQRYEAFLHLHTKKSDHTNGLGNVWRHYLLEHLIGSREIAEANLEILSLDNVGIVYPEHLKQIKKHINWGYDFPIAQELLAKAGVTLDLNTVLEFSSGSMFWGRSQAIASILDLKLDFTDFPEEKAQIDGTLAHAVERSLLYFVEKSGHRWARTTMRPQDRNHMADEREFMPLLGSEDDIT</sequence>
<dbReference type="Pfam" id="PF05045">
    <property type="entry name" value="RgpF"/>
    <property type="match status" value="1"/>
</dbReference>
<protein>
    <recommendedName>
        <fullName evidence="4">Rhamnan synthesis protein F</fullName>
    </recommendedName>
</protein>
<proteinExistence type="predicted"/>
<gene>
    <name evidence="2" type="ORF">IPV26_17520</name>
</gene>
<dbReference type="InterPro" id="IPR007739">
    <property type="entry name" value="RgpF"/>
</dbReference>
<evidence type="ECO:0000256" key="1">
    <source>
        <dbReference type="SAM" id="Phobius"/>
    </source>
</evidence>
<dbReference type="Proteomes" id="UP000718278">
    <property type="component" value="Unassembled WGS sequence"/>
</dbReference>
<keyword evidence="1" id="KW-0472">Membrane</keyword>
<dbReference type="RefSeq" id="WP_207489770.1">
    <property type="nucleotide sequence ID" value="NZ_JADIJS010000004.1"/>
</dbReference>
<evidence type="ECO:0000313" key="3">
    <source>
        <dbReference type="Proteomes" id="UP000718278"/>
    </source>
</evidence>
<accession>A0ABS3K6M0</accession>
<dbReference type="EMBL" id="JADIJS010000004">
    <property type="protein sequence ID" value="MBO1041466.1"/>
    <property type="molecule type" value="Genomic_DNA"/>
</dbReference>
<feature type="transmembrane region" description="Helical" evidence="1">
    <location>
        <begin position="20"/>
        <end position="40"/>
    </location>
</feature>
<keyword evidence="3" id="KW-1185">Reference proteome</keyword>
<name>A0ABS3K6M0_9HYPH</name>
<keyword evidence="1" id="KW-0812">Transmembrane</keyword>
<evidence type="ECO:0008006" key="4">
    <source>
        <dbReference type="Google" id="ProtNLM"/>
    </source>
</evidence>